<name>A0A7M1AYE2_9BACT</name>
<dbReference type="RefSeq" id="WP_193112727.1">
    <property type="nucleotide sequence ID" value="NZ_CP041165.1"/>
</dbReference>
<feature type="transmembrane region" description="Helical" evidence="5">
    <location>
        <begin position="127"/>
        <end position="159"/>
    </location>
</feature>
<feature type="transmembrane region" description="Helical" evidence="5">
    <location>
        <begin position="12"/>
        <end position="33"/>
    </location>
</feature>
<evidence type="ECO:0000256" key="5">
    <source>
        <dbReference type="RuleBase" id="RU363041"/>
    </source>
</evidence>
<sequence>MIELLTVGLLTGFLSGFFGIGGGTILVPLLLMLGIDTKTAIGISVVQMVFGSIFGSYINHKKGTLDVAMITFIGLGGFVGASLSGFITAAFSNKTLEVFFLLFATFALVRLFMPVKEAAEPKEVKKSILFIIGIFIGMMSITIGVGGSIMLVPILVGFLHVELKRAISAGLFFVVFSSIAGLISHTLEGHVDFQRGIIIGIISLLGVYIGIHFKDKIEVTLQKKLIVIFYVFVVAYLMKRVFING</sequence>
<dbReference type="KEGG" id="smax:FJR03_06505"/>
<reference evidence="6 7" key="1">
    <citation type="submission" date="2019-06" db="EMBL/GenBank/DDBJ databases">
        <title>Sulfurimonas gotlandica sp. nov., a chemoautotrophic and psychrotolerant epsilonproteobacterium isolated from a pelagic redoxcline, and an emended description of the genus Sulfurimonas.</title>
        <authorList>
            <person name="Wang S."/>
            <person name="Jiang L."/>
            <person name="Shao Z."/>
        </authorList>
    </citation>
    <scope>NUCLEOTIDE SEQUENCE [LARGE SCALE GENOMIC DNA]</scope>
    <source>
        <strain evidence="6 7">B2</strain>
    </source>
</reference>
<keyword evidence="5" id="KW-1003">Cell membrane</keyword>
<evidence type="ECO:0000256" key="4">
    <source>
        <dbReference type="ARBA" id="ARBA00023136"/>
    </source>
</evidence>
<feature type="transmembrane region" description="Helical" evidence="5">
    <location>
        <begin position="98"/>
        <end position="115"/>
    </location>
</feature>
<protein>
    <recommendedName>
        <fullName evidence="5">Probable membrane transporter protein</fullName>
    </recommendedName>
</protein>
<evidence type="ECO:0000313" key="7">
    <source>
        <dbReference type="Proteomes" id="UP000593910"/>
    </source>
</evidence>
<feature type="transmembrane region" description="Helical" evidence="5">
    <location>
        <begin position="166"/>
        <end position="187"/>
    </location>
</feature>
<dbReference type="PANTHER" id="PTHR43701">
    <property type="entry name" value="MEMBRANE TRANSPORTER PROTEIN MJ0441-RELATED"/>
    <property type="match status" value="1"/>
</dbReference>
<gene>
    <name evidence="6" type="ORF">FJR03_06505</name>
</gene>
<dbReference type="PANTHER" id="PTHR43701:SF2">
    <property type="entry name" value="MEMBRANE TRANSPORTER PROTEIN YJNA-RELATED"/>
    <property type="match status" value="1"/>
</dbReference>
<feature type="transmembrane region" description="Helical" evidence="5">
    <location>
        <begin position="70"/>
        <end position="91"/>
    </location>
</feature>
<keyword evidence="3 5" id="KW-1133">Transmembrane helix</keyword>
<proteinExistence type="inferred from homology"/>
<evidence type="ECO:0000313" key="6">
    <source>
        <dbReference type="EMBL" id="QOP41412.1"/>
    </source>
</evidence>
<organism evidence="6 7">
    <name type="scientific">Sulfurimonas marina</name>
    <dbReference type="NCBI Taxonomy" id="2590551"/>
    <lineage>
        <taxon>Bacteria</taxon>
        <taxon>Pseudomonadati</taxon>
        <taxon>Campylobacterota</taxon>
        <taxon>Epsilonproteobacteria</taxon>
        <taxon>Campylobacterales</taxon>
        <taxon>Sulfurimonadaceae</taxon>
        <taxon>Sulfurimonas</taxon>
    </lineage>
</organism>
<feature type="transmembrane region" description="Helical" evidence="5">
    <location>
        <begin position="40"/>
        <end position="58"/>
    </location>
</feature>
<dbReference type="AlphaFoldDB" id="A0A7M1AYE2"/>
<dbReference type="EMBL" id="CP041165">
    <property type="protein sequence ID" value="QOP41412.1"/>
    <property type="molecule type" value="Genomic_DNA"/>
</dbReference>
<dbReference type="InterPro" id="IPR002781">
    <property type="entry name" value="TM_pro_TauE-like"/>
</dbReference>
<comment type="similarity">
    <text evidence="5">Belongs to the 4-toluene sulfonate uptake permease (TSUP) (TC 2.A.102) family.</text>
</comment>
<accession>A0A7M1AYE2</accession>
<feature type="transmembrane region" description="Helical" evidence="5">
    <location>
        <begin position="225"/>
        <end position="243"/>
    </location>
</feature>
<dbReference type="GO" id="GO:0005886">
    <property type="term" value="C:plasma membrane"/>
    <property type="evidence" value="ECO:0007669"/>
    <property type="project" value="UniProtKB-SubCell"/>
</dbReference>
<feature type="transmembrane region" description="Helical" evidence="5">
    <location>
        <begin position="193"/>
        <end position="213"/>
    </location>
</feature>
<evidence type="ECO:0000256" key="3">
    <source>
        <dbReference type="ARBA" id="ARBA00022989"/>
    </source>
</evidence>
<keyword evidence="4 5" id="KW-0472">Membrane</keyword>
<evidence type="ECO:0000256" key="1">
    <source>
        <dbReference type="ARBA" id="ARBA00004141"/>
    </source>
</evidence>
<keyword evidence="2 5" id="KW-0812">Transmembrane</keyword>
<comment type="subcellular location">
    <subcellularLocation>
        <location evidence="5">Cell membrane</location>
        <topology evidence="5">Multi-pass membrane protein</topology>
    </subcellularLocation>
    <subcellularLocation>
        <location evidence="1">Membrane</location>
        <topology evidence="1">Multi-pass membrane protein</topology>
    </subcellularLocation>
</comment>
<dbReference type="Pfam" id="PF01925">
    <property type="entry name" value="TauE"/>
    <property type="match status" value="1"/>
</dbReference>
<evidence type="ECO:0000256" key="2">
    <source>
        <dbReference type="ARBA" id="ARBA00022692"/>
    </source>
</evidence>
<keyword evidence="7" id="KW-1185">Reference proteome</keyword>
<dbReference type="Proteomes" id="UP000593910">
    <property type="component" value="Chromosome"/>
</dbReference>
<dbReference type="InterPro" id="IPR051598">
    <property type="entry name" value="TSUP/Inactive_protease-like"/>
</dbReference>